<name>I1LM53_SOYBN</name>
<evidence type="ECO:0000313" key="3">
    <source>
        <dbReference type="EnsemblPlants" id="KRH30806"/>
    </source>
</evidence>
<dbReference type="InParanoid" id="I1LM53"/>
<dbReference type="Gramene" id="KRH30806">
    <property type="protein sequence ID" value="KRH30806"/>
    <property type="gene ID" value="GLYMA_11G207600"/>
</dbReference>
<dbReference type="SUPFAM" id="SSF53474">
    <property type="entry name" value="alpha/beta-Hydrolases"/>
    <property type="match status" value="1"/>
</dbReference>
<accession>I1LM53</accession>
<comment type="similarity">
    <text evidence="1">Belongs to the peptidase S10 family.</text>
</comment>
<dbReference type="GO" id="GO:0006508">
    <property type="term" value="P:proteolysis"/>
    <property type="evidence" value="ECO:0007669"/>
    <property type="project" value="InterPro"/>
</dbReference>
<dbReference type="InterPro" id="IPR029058">
    <property type="entry name" value="AB_hydrolase_fold"/>
</dbReference>
<evidence type="ECO:0000313" key="2">
    <source>
        <dbReference type="EMBL" id="KRH30806.1"/>
    </source>
</evidence>
<dbReference type="EnsemblPlants" id="KRH30806">
    <property type="protein sequence ID" value="KRH30806"/>
    <property type="gene ID" value="GLYMA_11G207600"/>
</dbReference>
<reference evidence="2 3" key="1">
    <citation type="journal article" date="2010" name="Nature">
        <title>Genome sequence of the palaeopolyploid soybean.</title>
        <authorList>
            <person name="Schmutz J."/>
            <person name="Cannon S.B."/>
            <person name="Schlueter J."/>
            <person name="Ma J."/>
            <person name="Mitros T."/>
            <person name="Nelson W."/>
            <person name="Hyten D.L."/>
            <person name="Song Q."/>
            <person name="Thelen J.J."/>
            <person name="Cheng J."/>
            <person name="Xu D."/>
            <person name="Hellsten U."/>
            <person name="May G.D."/>
            <person name="Yu Y."/>
            <person name="Sakurai T."/>
            <person name="Umezawa T."/>
            <person name="Bhattacharyya M.K."/>
            <person name="Sandhu D."/>
            <person name="Valliyodan B."/>
            <person name="Lindquist E."/>
            <person name="Peto M."/>
            <person name="Grant D."/>
            <person name="Shu S."/>
            <person name="Goodstein D."/>
            <person name="Barry K."/>
            <person name="Futrell-Griggs M."/>
            <person name="Abernathy B."/>
            <person name="Du J."/>
            <person name="Tian Z."/>
            <person name="Zhu L."/>
            <person name="Gill N."/>
            <person name="Joshi T."/>
            <person name="Libault M."/>
            <person name="Sethuraman A."/>
            <person name="Zhang X.-C."/>
            <person name="Shinozaki K."/>
            <person name="Nguyen H.T."/>
            <person name="Wing R.A."/>
            <person name="Cregan P."/>
            <person name="Specht J."/>
            <person name="Grimwood J."/>
            <person name="Rokhsar D."/>
            <person name="Stacey G."/>
            <person name="Shoemaker R.C."/>
            <person name="Jackson S.A."/>
        </authorList>
    </citation>
    <scope>NUCLEOTIDE SEQUENCE</scope>
    <source>
        <strain evidence="3">cv. Williams 82</strain>
        <tissue evidence="2">Callus</tissue>
    </source>
</reference>
<keyword evidence="4" id="KW-1185">Reference proteome</keyword>
<proteinExistence type="inferred from homology"/>
<reference evidence="2" key="3">
    <citation type="submission" date="2018-07" db="EMBL/GenBank/DDBJ databases">
        <title>WGS assembly of Glycine max.</title>
        <authorList>
            <person name="Schmutz J."/>
            <person name="Cannon S."/>
            <person name="Schlueter J."/>
            <person name="Ma J."/>
            <person name="Mitros T."/>
            <person name="Nelson W."/>
            <person name="Hyten D."/>
            <person name="Song Q."/>
            <person name="Thelen J."/>
            <person name="Cheng J."/>
            <person name="Xu D."/>
            <person name="Hellsten U."/>
            <person name="May G."/>
            <person name="Yu Y."/>
            <person name="Sakurai T."/>
            <person name="Umezawa T."/>
            <person name="Bhattacharyya M."/>
            <person name="Sandhu D."/>
            <person name="Valliyodan B."/>
            <person name="Lindquist E."/>
            <person name="Peto M."/>
            <person name="Grant D."/>
            <person name="Shu S."/>
            <person name="Goodstein D."/>
            <person name="Barry K."/>
            <person name="Futrell-Griggs M."/>
            <person name="Abernathy B."/>
            <person name="Du J."/>
            <person name="Tian Z."/>
            <person name="Zhu L."/>
            <person name="Gill N."/>
            <person name="Joshi T."/>
            <person name="Libault M."/>
            <person name="Sethuraman A."/>
            <person name="Zhang X."/>
            <person name="Shinozaki K."/>
            <person name="Nguyen H."/>
            <person name="Wing R."/>
            <person name="Cregan P."/>
            <person name="Specht J."/>
            <person name="Grimwood J."/>
            <person name="Rokhsar D."/>
            <person name="Stacey G."/>
            <person name="Shoemaker R."/>
            <person name="Jackson S."/>
        </authorList>
    </citation>
    <scope>NUCLEOTIDE SEQUENCE</scope>
    <source>
        <tissue evidence="2">Callus</tissue>
    </source>
</reference>
<dbReference type="FunFam" id="1.10.287.410:FF:000010">
    <property type="entry name" value="Carboxypeptidase"/>
    <property type="match status" value="1"/>
</dbReference>
<sequence>MAFLISVPLKRSKTGYSKPIDPALLHPGFTKETKQKKEFIYIYIYINLKGFAIGNGLTNPEIQYHSYTDYALDMGLLKKADYDSINKLIPPCKQVIEACGTEVEETCVSSLYACNQIFNQIMTIAYDINYYDIRKKCMGDLCYDFSVMEDFLNNKLQCDNLIMGNKEGNTCVGLTWTSCKSTVDAWG</sequence>
<dbReference type="InterPro" id="IPR001563">
    <property type="entry name" value="Peptidase_S10"/>
</dbReference>
<dbReference type="EMBL" id="CM000844">
    <property type="protein sequence ID" value="KRH30806.1"/>
    <property type="molecule type" value="Genomic_DNA"/>
</dbReference>
<evidence type="ECO:0000256" key="1">
    <source>
        <dbReference type="ARBA" id="ARBA00009431"/>
    </source>
</evidence>
<reference evidence="3" key="2">
    <citation type="submission" date="2018-02" db="UniProtKB">
        <authorList>
            <consortium name="EnsemblPlants"/>
        </authorList>
    </citation>
    <scope>IDENTIFICATION</scope>
    <source>
        <strain evidence="3">Williams 82</strain>
    </source>
</reference>
<dbReference type="GO" id="GO:0004185">
    <property type="term" value="F:serine-type carboxypeptidase activity"/>
    <property type="evidence" value="ECO:0000318"/>
    <property type="project" value="GO_Central"/>
</dbReference>
<dbReference type="SMR" id="I1LM53"/>
<evidence type="ECO:0000313" key="4">
    <source>
        <dbReference type="Proteomes" id="UP000008827"/>
    </source>
</evidence>
<dbReference type="Proteomes" id="UP000008827">
    <property type="component" value="Chromosome 11"/>
</dbReference>
<dbReference type="Pfam" id="PF00450">
    <property type="entry name" value="Peptidase_S10"/>
    <property type="match status" value="1"/>
</dbReference>
<dbReference type="AlphaFoldDB" id="I1LM53"/>
<organism evidence="2">
    <name type="scientific">Glycine max</name>
    <name type="common">Soybean</name>
    <name type="synonym">Glycine hispida</name>
    <dbReference type="NCBI Taxonomy" id="3847"/>
    <lineage>
        <taxon>Eukaryota</taxon>
        <taxon>Viridiplantae</taxon>
        <taxon>Streptophyta</taxon>
        <taxon>Embryophyta</taxon>
        <taxon>Tracheophyta</taxon>
        <taxon>Spermatophyta</taxon>
        <taxon>Magnoliopsida</taxon>
        <taxon>eudicotyledons</taxon>
        <taxon>Gunneridae</taxon>
        <taxon>Pentapetalae</taxon>
        <taxon>rosids</taxon>
        <taxon>fabids</taxon>
        <taxon>Fabales</taxon>
        <taxon>Fabaceae</taxon>
        <taxon>Papilionoideae</taxon>
        <taxon>50 kb inversion clade</taxon>
        <taxon>NPAAA clade</taxon>
        <taxon>indigoferoid/millettioid clade</taxon>
        <taxon>Phaseoleae</taxon>
        <taxon>Glycine</taxon>
        <taxon>Glycine subgen. Soja</taxon>
    </lineage>
</organism>
<dbReference type="GO" id="GO:0005773">
    <property type="term" value="C:vacuole"/>
    <property type="evidence" value="ECO:0000318"/>
    <property type="project" value="GO_Central"/>
</dbReference>
<gene>
    <name evidence="2" type="ORF">GLYMA_11G207600</name>
</gene>
<dbReference type="HOGENOM" id="CLU_1450068_0_0_1"/>
<dbReference type="Gene3D" id="3.40.50.1820">
    <property type="entry name" value="alpha/beta hydrolase"/>
    <property type="match status" value="1"/>
</dbReference>
<dbReference type="eggNOG" id="KOG1282">
    <property type="taxonomic scope" value="Eukaryota"/>
</dbReference>
<dbReference type="Gene3D" id="1.10.287.410">
    <property type="match status" value="1"/>
</dbReference>
<protein>
    <submittedName>
        <fullName evidence="2 3">Uncharacterized protein</fullName>
    </submittedName>
</protein>
<dbReference type="PaxDb" id="3847-GLYMA11G32610.1"/>